<gene>
    <name evidence="2" type="ORF">VU00_11012</name>
</gene>
<organism evidence="2 3">
    <name type="scientific">Candidatus Electrothrix marina</name>
    <dbReference type="NCBI Taxonomy" id="1859130"/>
    <lineage>
        <taxon>Bacteria</taxon>
        <taxon>Pseudomonadati</taxon>
        <taxon>Thermodesulfobacteriota</taxon>
        <taxon>Desulfobulbia</taxon>
        <taxon>Desulfobulbales</taxon>
        <taxon>Desulfobulbaceae</taxon>
        <taxon>Candidatus Electrothrix</taxon>
    </lineage>
</organism>
<protein>
    <submittedName>
        <fullName evidence="2">Putative lipoprotein (DUF2279)</fullName>
    </submittedName>
</protein>
<dbReference type="AlphaFoldDB" id="A0A3S3QX59"/>
<dbReference type="InterPro" id="IPR018736">
    <property type="entry name" value="DUF2279_periplasmic_lipo"/>
</dbReference>
<feature type="non-terminal residue" evidence="2">
    <location>
        <position position="135"/>
    </location>
</feature>
<dbReference type="Pfam" id="PF10043">
    <property type="entry name" value="DUF2279"/>
    <property type="match status" value="1"/>
</dbReference>
<evidence type="ECO:0000256" key="1">
    <source>
        <dbReference type="SAM" id="SignalP"/>
    </source>
</evidence>
<proteinExistence type="predicted"/>
<dbReference type="Proteomes" id="UP000287615">
    <property type="component" value="Unassembled WGS sequence"/>
</dbReference>
<name>A0A3S3QX59_9BACT</name>
<keyword evidence="2" id="KW-0449">Lipoprotein</keyword>
<keyword evidence="1" id="KW-0732">Signal</keyword>
<evidence type="ECO:0000313" key="2">
    <source>
        <dbReference type="EMBL" id="RWX50310.1"/>
    </source>
</evidence>
<feature type="signal peptide" evidence="1">
    <location>
        <begin position="1"/>
        <end position="25"/>
    </location>
</feature>
<sequence>MKKYFFNLSIIFFAVTANFTSPAFSGVLQKDLQNTPDFDQAAKETHDDREGGWWDELPKEKKALYTNISAAAFITLYGMADWDYGSGGFHFADEGWFEKDSKYGGADKAGHFWSTYAVADAFTGLYKHWGYDKKT</sequence>
<feature type="chain" id="PRO_5018762814" evidence="1">
    <location>
        <begin position="26"/>
        <end position="135"/>
    </location>
</feature>
<evidence type="ECO:0000313" key="3">
    <source>
        <dbReference type="Proteomes" id="UP000287615"/>
    </source>
</evidence>
<reference evidence="2 3" key="1">
    <citation type="submission" date="2017-01" db="EMBL/GenBank/DDBJ databases">
        <title>The cable genome- insights into the physiology and evolution of filamentous bacteria capable of sulfide oxidation via long distance electron transfer.</title>
        <authorList>
            <person name="Schreiber L."/>
            <person name="Bjerg J.T."/>
            <person name="Boggild A."/>
            <person name="Van De Vossenberg J."/>
            <person name="Meysman F."/>
            <person name="Nielsen L.P."/>
            <person name="Schramm A."/>
            <person name="Kjeldsen K.U."/>
        </authorList>
    </citation>
    <scope>NUCLEOTIDE SEQUENCE [LARGE SCALE GENOMIC DNA]</scope>
    <source>
        <strain evidence="2">A3</strain>
    </source>
</reference>
<accession>A0A3S3QX59</accession>
<dbReference type="EMBL" id="MTKR01000101">
    <property type="protein sequence ID" value="RWX50310.1"/>
    <property type="molecule type" value="Genomic_DNA"/>
</dbReference>
<comment type="caution">
    <text evidence="2">The sequence shown here is derived from an EMBL/GenBank/DDBJ whole genome shotgun (WGS) entry which is preliminary data.</text>
</comment>